<dbReference type="Gene3D" id="3.40.50.1000">
    <property type="entry name" value="HAD superfamily/HAD-like"/>
    <property type="match status" value="2"/>
</dbReference>
<sequence>MEKITQAFSSCLLNSTNDHLNKRLREAPPPPKRTNFCTRRKGGKEKEMRFQRSLAFVFPRTRNRFQSQASRYFSSLLESEQRSSFGIAFDIDGVILRGRDPIGGSPQAVRRLYEDSGNLNVPFLFLTNGGGVPESKRANELSEHLGVKIMPSQVLQGHSPFKSLSKRYENQLIIAAGKGEPAVVMSEYGFKKVVSIDEYASLFENIDPLSEYKKWTTNQVLDRSVHPMNTVLCDVLRCGGLPGQENGHQPPLYFASDDLEYQAAFPSNRLGMGAFRIALESVFNSVHHNPLEHVSFGKPNPIVFKNAEAMLRQLQLSYYSNNSKESGDSGLQSFKTLYMIGDNPSVDIKGARQAGHPWFSILTRTGVFRGKHNHAEFPADMVVDTVEEAVDYILERECVS</sequence>
<dbReference type="PANTHER" id="PTHR14269">
    <property type="entry name" value="CDP-DIACYLGLYCEROL--GLYCEROL-3-PHOSPHATE 3-PHOSPHATIDYLTRANSFERASE-RELATED"/>
    <property type="match status" value="1"/>
</dbReference>
<dbReference type="InterPro" id="IPR036412">
    <property type="entry name" value="HAD-like_sf"/>
</dbReference>
<evidence type="ECO:0000313" key="1">
    <source>
        <dbReference type="EMBL" id="KAF9676741.1"/>
    </source>
</evidence>
<dbReference type="AlphaFoldDB" id="A0A835JY49"/>
<protein>
    <recommendedName>
        <fullName evidence="3">Hydrolase family protein / HAD-superfamily protein</fullName>
    </recommendedName>
</protein>
<dbReference type="InterPro" id="IPR050324">
    <property type="entry name" value="CDP-alcohol_PTase-I"/>
</dbReference>
<organism evidence="1 2">
    <name type="scientific">Salix dunnii</name>
    <dbReference type="NCBI Taxonomy" id="1413687"/>
    <lineage>
        <taxon>Eukaryota</taxon>
        <taxon>Viridiplantae</taxon>
        <taxon>Streptophyta</taxon>
        <taxon>Embryophyta</taxon>
        <taxon>Tracheophyta</taxon>
        <taxon>Spermatophyta</taxon>
        <taxon>Magnoliopsida</taxon>
        <taxon>eudicotyledons</taxon>
        <taxon>Gunneridae</taxon>
        <taxon>Pentapetalae</taxon>
        <taxon>rosids</taxon>
        <taxon>fabids</taxon>
        <taxon>Malpighiales</taxon>
        <taxon>Salicaceae</taxon>
        <taxon>Saliceae</taxon>
        <taxon>Salix</taxon>
    </lineage>
</organism>
<dbReference type="NCBIfam" id="TIGR01456">
    <property type="entry name" value="CECR5"/>
    <property type="match status" value="2"/>
</dbReference>
<dbReference type="InterPro" id="IPR023214">
    <property type="entry name" value="HAD_sf"/>
</dbReference>
<dbReference type="InterPro" id="IPR006353">
    <property type="entry name" value="HAD-SF_hydro_IIA_CECR5"/>
</dbReference>
<dbReference type="EMBL" id="JADGMS010000008">
    <property type="protein sequence ID" value="KAF9676741.1"/>
    <property type="molecule type" value="Genomic_DNA"/>
</dbReference>
<proteinExistence type="predicted"/>
<comment type="caution">
    <text evidence="1">The sequence shown here is derived from an EMBL/GenBank/DDBJ whole genome shotgun (WGS) entry which is preliminary data.</text>
</comment>
<dbReference type="Pfam" id="PF13344">
    <property type="entry name" value="Hydrolase_6"/>
    <property type="match status" value="1"/>
</dbReference>
<keyword evidence="2" id="KW-1185">Reference proteome</keyword>
<name>A0A835JY49_9ROSI</name>
<reference evidence="1 2" key="1">
    <citation type="submission" date="2020-10" db="EMBL/GenBank/DDBJ databases">
        <title>Plant Genome Project.</title>
        <authorList>
            <person name="Zhang R.-G."/>
        </authorList>
    </citation>
    <scope>NUCLEOTIDE SEQUENCE [LARGE SCALE GENOMIC DNA]</scope>
    <source>
        <strain evidence="1">FAFU-HL-1</strain>
        <tissue evidence="1">Leaf</tissue>
    </source>
</reference>
<dbReference type="InterPro" id="IPR006357">
    <property type="entry name" value="HAD-SF_hydro_IIA"/>
</dbReference>
<dbReference type="Proteomes" id="UP000657918">
    <property type="component" value="Chromosome 8"/>
</dbReference>
<dbReference type="GO" id="GO:0046474">
    <property type="term" value="P:glycerophospholipid biosynthetic process"/>
    <property type="evidence" value="ECO:0007669"/>
    <property type="project" value="TreeGrafter"/>
</dbReference>
<evidence type="ECO:0000313" key="2">
    <source>
        <dbReference type="Proteomes" id="UP000657918"/>
    </source>
</evidence>
<dbReference type="NCBIfam" id="TIGR01460">
    <property type="entry name" value="HAD-SF-IIA"/>
    <property type="match status" value="1"/>
</dbReference>
<dbReference type="PANTHER" id="PTHR14269:SF49">
    <property type="entry name" value="HYDROLASE FAMILY PROTEIN _ HAD-SUPERFAMILY PROTEIN"/>
    <property type="match status" value="1"/>
</dbReference>
<dbReference type="GO" id="GO:0005739">
    <property type="term" value="C:mitochondrion"/>
    <property type="evidence" value="ECO:0007669"/>
    <property type="project" value="TreeGrafter"/>
</dbReference>
<gene>
    <name evidence="1" type="ORF">SADUNF_Sadunf08G0034500</name>
</gene>
<dbReference type="Pfam" id="PF13242">
    <property type="entry name" value="Hydrolase_like"/>
    <property type="match status" value="1"/>
</dbReference>
<accession>A0A835JY49</accession>
<evidence type="ECO:0008006" key="3">
    <source>
        <dbReference type="Google" id="ProtNLM"/>
    </source>
</evidence>
<dbReference type="SUPFAM" id="SSF56784">
    <property type="entry name" value="HAD-like"/>
    <property type="match status" value="1"/>
</dbReference>
<dbReference type="OrthoDB" id="10251048at2759"/>